<reference evidence="2" key="1">
    <citation type="submission" date="2021-03" db="EMBL/GenBank/DDBJ databases">
        <authorList>
            <person name="Tagirdzhanova G."/>
        </authorList>
    </citation>
    <scope>NUCLEOTIDE SEQUENCE</scope>
</reference>
<evidence type="ECO:0008006" key="4">
    <source>
        <dbReference type="Google" id="ProtNLM"/>
    </source>
</evidence>
<comment type="caution">
    <text evidence="2">The sequence shown here is derived from an EMBL/GenBank/DDBJ whole genome shotgun (WGS) entry which is preliminary data.</text>
</comment>
<keyword evidence="3" id="KW-1185">Reference proteome</keyword>
<dbReference type="Proteomes" id="UP000664203">
    <property type="component" value="Unassembled WGS sequence"/>
</dbReference>
<gene>
    <name evidence="2" type="ORF">ALECFALPRED_003747</name>
</gene>
<dbReference type="AlphaFoldDB" id="A0A8H3IBR2"/>
<evidence type="ECO:0000313" key="2">
    <source>
        <dbReference type="EMBL" id="CAF9907674.1"/>
    </source>
</evidence>
<feature type="compositionally biased region" description="Acidic residues" evidence="1">
    <location>
        <begin position="153"/>
        <end position="165"/>
    </location>
</feature>
<organism evidence="2 3">
    <name type="scientific">Alectoria fallacina</name>
    <dbReference type="NCBI Taxonomy" id="1903189"/>
    <lineage>
        <taxon>Eukaryota</taxon>
        <taxon>Fungi</taxon>
        <taxon>Dikarya</taxon>
        <taxon>Ascomycota</taxon>
        <taxon>Pezizomycotina</taxon>
        <taxon>Lecanoromycetes</taxon>
        <taxon>OSLEUM clade</taxon>
        <taxon>Lecanoromycetidae</taxon>
        <taxon>Lecanorales</taxon>
        <taxon>Lecanorineae</taxon>
        <taxon>Parmeliaceae</taxon>
        <taxon>Alectoria</taxon>
    </lineage>
</organism>
<accession>A0A8H3IBR2</accession>
<proteinExistence type="predicted"/>
<name>A0A8H3IBR2_9LECA</name>
<feature type="compositionally biased region" description="Basic residues" evidence="1">
    <location>
        <begin position="136"/>
        <end position="146"/>
    </location>
</feature>
<feature type="region of interest" description="Disordered" evidence="1">
    <location>
        <begin position="60"/>
        <end position="193"/>
    </location>
</feature>
<evidence type="ECO:0000313" key="3">
    <source>
        <dbReference type="Proteomes" id="UP000664203"/>
    </source>
</evidence>
<dbReference type="OrthoDB" id="5418867at2759"/>
<sequence>MPKGQKQIDWTAENDARLILTILAVENIHPNCETVAAAFGGSVNAMAIANRLSRLRKKAADEGLGPKGGAAVPAKGRKGNGAGGAGKRGKGGRKGGMMAEGSECDDEPKPESEGANTPPARKAPANRQKVLAGRITKARGSGKKNAKSHDEISNEVEAEVGDDVLADAAGSGGENAGADVEGDGAVIKSEEMD</sequence>
<dbReference type="EMBL" id="CAJPDR010000023">
    <property type="protein sequence ID" value="CAF9907674.1"/>
    <property type="molecule type" value="Genomic_DNA"/>
</dbReference>
<evidence type="ECO:0000256" key="1">
    <source>
        <dbReference type="SAM" id="MobiDB-lite"/>
    </source>
</evidence>
<protein>
    <recommendedName>
        <fullName evidence="4">AT hook motif protein</fullName>
    </recommendedName>
</protein>